<dbReference type="AlphaFoldDB" id="A0A1Y3G9H9"/>
<evidence type="ECO:0000256" key="2">
    <source>
        <dbReference type="ARBA" id="ARBA00008164"/>
    </source>
</evidence>
<accession>A0A1Y3G9H9</accession>
<evidence type="ECO:0000313" key="6">
    <source>
        <dbReference type="EMBL" id="OUJ18102.1"/>
    </source>
</evidence>
<dbReference type="SMART" id="SM00244">
    <property type="entry name" value="PHB"/>
    <property type="match status" value="1"/>
</dbReference>
<keyword evidence="4" id="KW-0472">Membrane</keyword>
<dbReference type="PRINTS" id="PR00721">
    <property type="entry name" value="STOMATIN"/>
</dbReference>
<dbReference type="Pfam" id="PF01145">
    <property type="entry name" value="Band_7"/>
    <property type="match status" value="1"/>
</dbReference>
<dbReference type="InterPro" id="IPR036013">
    <property type="entry name" value="Band_7/SPFH_dom_sf"/>
</dbReference>
<dbReference type="Proteomes" id="UP000195137">
    <property type="component" value="Unassembled WGS sequence"/>
</dbReference>
<evidence type="ECO:0000259" key="5">
    <source>
        <dbReference type="SMART" id="SM00244"/>
    </source>
</evidence>
<dbReference type="PANTHER" id="PTHR10264:SF19">
    <property type="entry name" value="AT06885P-RELATED"/>
    <property type="match status" value="1"/>
</dbReference>
<dbReference type="InterPro" id="IPR043202">
    <property type="entry name" value="Band-7_stomatin-like"/>
</dbReference>
<dbReference type="SUPFAM" id="SSF117892">
    <property type="entry name" value="Band 7/SPFH domain"/>
    <property type="match status" value="1"/>
</dbReference>
<keyword evidence="6" id="KW-0378">Hydrolase</keyword>
<evidence type="ECO:0000256" key="1">
    <source>
        <dbReference type="ARBA" id="ARBA00004167"/>
    </source>
</evidence>
<gene>
    <name evidence="6" type="ORF">AMET1_0999</name>
</gene>
<name>A0A1Y3G9H9_9EURY</name>
<keyword evidence="3" id="KW-0812">Transmembrane</keyword>
<evidence type="ECO:0000313" key="7">
    <source>
        <dbReference type="Proteomes" id="UP000195137"/>
    </source>
</evidence>
<dbReference type="GO" id="GO:0006508">
    <property type="term" value="P:proteolysis"/>
    <property type="evidence" value="ECO:0007669"/>
    <property type="project" value="UniProtKB-KW"/>
</dbReference>
<dbReference type="GO" id="GO:0005886">
    <property type="term" value="C:plasma membrane"/>
    <property type="evidence" value="ECO:0007669"/>
    <property type="project" value="InterPro"/>
</dbReference>
<dbReference type="GO" id="GO:0008233">
    <property type="term" value="F:peptidase activity"/>
    <property type="evidence" value="ECO:0007669"/>
    <property type="project" value="UniProtKB-KW"/>
</dbReference>
<dbReference type="OrthoDB" id="10752at2157"/>
<comment type="similarity">
    <text evidence="2">Belongs to the band 7/mec-2 family.</text>
</comment>
<keyword evidence="4" id="KW-1133">Transmembrane helix</keyword>
<dbReference type="FunFam" id="3.30.479.30:FF:000004">
    <property type="entry name" value="Putative membrane protease family, stomatin"/>
    <property type="match status" value="1"/>
</dbReference>
<protein>
    <submittedName>
        <fullName evidence="6">Membrane protease subunit stomatin/prohibitin family</fullName>
    </submittedName>
</protein>
<comment type="subcellular location">
    <subcellularLocation>
        <location evidence="1">Membrane</location>
        <topology evidence="1">Single-pass membrane protein</topology>
    </subcellularLocation>
</comment>
<keyword evidence="6" id="KW-0645">Protease</keyword>
<sequence>MDLLVLFALVGFALALFLIVAAYSIVIIKEYERALKFKFGEFIEVLEPGLHVIIPYVHKVEKVDYRTRSFDVSPQKVLTKDNVSTSVNAIVFLRVRRGKEQIKQSVLEVDNYERVTVDYARTMLRDMISSRNLDTILQEREEMAKVMKERLDTKTDEYGVEIMDVEIKDVSIPDEMERAMAASAEAERDRKARIIDANGELQAAVRTRIASELLGTKGYRLRTLQTLDSVAVENATIVTIPTSLISEDMMASDEEEGLSKDLVDEIDLKSLLKTVNVEDLAKDIQ</sequence>
<keyword evidence="7" id="KW-1185">Reference proteome</keyword>
<evidence type="ECO:0000256" key="3">
    <source>
        <dbReference type="ARBA" id="ARBA00022692"/>
    </source>
</evidence>
<dbReference type="InterPro" id="IPR001972">
    <property type="entry name" value="Stomatin_HflK_fam"/>
</dbReference>
<organism evidence="6 7">
    <name type="scientific">Methanonatronarchaeum thermophilum</name>
    <dbReference type="NCBI Taxonomy" id="1927129"/>
    <lineage>
        <taxon>Archaea</taxon>
        <taxon>Methanobacteriati</taxon>
        <taxon>Methanobacteriota</taxon>
        <taxon>Methanonatronarchaeia</taxon>
        <taxon>Methanonatronarchaeales</taxon>
        <taxon>Methanonatronarchaeaceae</taxon>
        <taxon>Methanonatronarchaeum</taxon>
    </lineage>
</organism>
<dbReference type="Gene3D" id="6.10.250.2090">
    <property type="match status" value="1"/>
</dbReference>
<comment type="caution">
    <text evidence="6">The sequence shown here is derived from an EMBL/GenBank/DDBJ whole genome shotgun (WGS) entry which is preliminary data.</text>
</comment>
<reference evidence="6 7" key="1">
    <citation type="submission" date="2016-12" db="EMBL/GenBank/DDBJ databases">
        <title>Discovery of methanogenic haloarchaea.</title>
        <authorList>
            <person name="Sorokin D.Y."/>
            <person name="Makarova K.S."/>
            <person name="Abbas B."/>
            <person name="Ferrer M."/>
            <person name="Golyshin P.N."/>
        </authorList>
    </citation>
    <scope>NUCLEOTIDE SEQUENCE [LARGE SCALE GENOMIC DNA]</scope>
    <source>
        <strain evidence="6">AMET1</strain>
    </source>
</reference>
<proteinExistence type="inferred from homology"/>
<dbReference type="EMBL" id="MRZU01000004">
    <property type="protein sequence ID" value="OUJ18102.1"/>
    <property type="molecule type" value="Genomic_DNA"/>
</dbReference>
<dbReference type="InterPro" id="IPR001107">
    <property type="entry name" value="Band_7"/>
</dbReference>
<dbReference type="GO" id="GO:0098552">
    <property type="term" value="C:side of membrane"/>
    <property type="evidence" value="ECO:0007669"/>
    <property type="project" value="UniProtKB-ARBA"/>
</dbReference>
<feature type="domain" description="Band 7" evidence="5">
    <location>
        <begin position="23"/>
        <end position="184"/>
    </location>
</feature>
<dbReference type="RefSeq" id="WP_143406857.1">
    <property type="nucleotide sequence ID" value="NZ_MRZU01000004.1"/>
</dbReference>
<dbReference type="PANTHER" id="PTHR10264">
    <property type="entry name" value="BAND 7 PROTEIN-RELATED"/>
    <property type="match status" value="1"/>
</dbReference>
<evidence type="ECO:0000256" key="4">
    <source>
        <dbReference type="ARBA" id="ARBA00022989"/>
    </source>
</evidence>
<dbReference type="Gene3D" id="3.30.479.30">
    <property type="entry name" value="Band 7 domain"/>
    <property type="match status" value="1"/>
</dbReference>